<evidence type="ECO:0000259" key="8">
    <source>
        <dbReference type="Pfam" id="PF00999"/>
    </source>
</evidence>
<sequence>MQVFFTLVVCKILAKILSFIRQPQVIGQIIAGIIFGPSILGYVPGWSAAIWPASSLKIFQLVANLGLIFFMFFLGLELDLSQIKANWKVTIPVACSSIIFPVSIGCGVAIWFHELNDGISTSKAAFILFIASGFGFSAFPVLATLLNSMNMLDEPIAAFTTEVMNIHAFFGAFVAGLCIPRKGELIEFLSIRIELIIVEFFLPLYFANSGLNTRLNLLNTGRISSAFGLLVYLIPLATLICVCIICALWRETRRNRTTNTNRRIDTIPSAIVNPVEQLITENNSNCPPPPYNAEFQHNFDDSLPSYERAMNRIL</sequence>
<keyword evidence="3 7" id="KW-0812">Transmembrane</keyword>
<evidence type="ECO:0000256" key="1">
    <source>
        <dbReference type="ARBA" id="ARBA00004141"/>
    </source>
</evidence>
<dbReference type="Gene3D" id="1.20.1530.20">
    <property type="match status" value="2"/>
</dbReference>
<evidence type="ECO:0000313" key="11">
    <source>
        <dbReference type="Proteomes" id="UP000663854"/>
    </source>
</evidence>
<reference evidence="9" key="1">
    <citation type="submission" date="2021-02" db="EMBL/GenBank/DDBJ databases">
        <authorList>
            <person name="Nowell W R."/>
        </authorList>
    </citation>
    <scope>NUCLEOTIDE SEQUENCE</scope>
</reference>
<evidence type="ECO:0000256" key="6">
    <source>
        <dbReference type="ARBA" id="ARBA00023136"/>
    </source>
</evidence>
<evidence type="ECO:0000313" key="12">
    <source>
        <dbReference type="Proteomes" id="UP000663870"/>
    </source>
</evidence>
<feature type="domain" description="Cation/H+ exchanger transmembrane" evidence="8">
    <location>
        <begin position="157"/>
        <end position="248"/>
    </location>
</feature>
<dbReference type="Proteomes" id="UP000663854">
    <property type="component" value="Unassembled WGS sequence"/>
</dbReference>
<dbReference type="GO" id="GO:0016020">
    <property type="term" value="C:membrane"/>
    <property type="evidence" value="ECO:0007669"/>
    <property type="project" value="UniProtKB-SubCell"/>
</dbReference>
<evidence type="ECO:0000256" key="4">
    <source>
        <dbReference type="ARBA" id="ARBA00022989"/>
    </source>
</evidence>
<keyword evidence="5" id="KW-0406">Ion transport</keyword>
<feature type="transmembrane region" description="Helical" evidence="7">
    <location>
        <begin position="124"/>
        <end position="144"/>
    </location>
</feature>
<dbReference type="EMBL" id="CAJNOH010000238">
    <property type="protein sequence ID" value="CAF0961142.1"/>
    <property type="molecule type" value="Genomic_DNA"/>
</dbReference>
<comment type="caution">
    <text evidence="9">The sequence shown here is derived from an EMBL/GenBank/DDBJ whole genome shotgun (WGS) entry which is preliminary data.</text>
</comment>
<dbReference type="PANTHER" id="PTHR32468:SF0">
    <property type="entry name" value="K(+)_H(+) ANTIPORTER 1"/>
    <property type="match status" value="1"/>
</dbReference>
<keyword evidence="2" id="KW-0813">Transport</keyword>
<proteinExistence type="predicted"/>
<dbReference type="GO" id="GO:0015297">
    <property type="term" value="F:antiporter activity"/>
    <property type="evidence" value="ECO:0007669"/>
    <property type="project" value="InterPro"/>
</dbReference>
<name>A0A814E084_9BILA</name>
<dbReference type="GO" id="GO:1902600">
    <property type="term" value="P:proton transmembrane transport"/>
    <property type="evidence" value="ECO:0007669"/>
    <property type="project" value="InterPro"/>
</dbReference>
<feature type="transmembrane region" description="Helical" evidence="7">
    <location>
        <begin position="226"/>
        <end position="249"/>
    </location>
</feature>
<organism evidence="9 11">
    <name type="scientific">Rotaria sordida</name>
    <dbReference type="NCBI Taxonomy" id="392033"/>
    <lineage>
        <taxon>Eukaryota</taxon>
        <taxon>Metazoa</taxon>
        <taxon>Spiralia</taxon>
        <taxon>Gnathifera</taxon>
        <taxon>Rotifera</taxon>
        <taxon>Eurotatoria</taxon>
        <taxon>Bdelloidea</taxon>
        <taxon>Philodinida</taxon>
        <taxon>Philodinidae</taxon>
        <taxon>Rotaria</taxon>
    </lineage>
</organism>
<keyword evidence="6 7" id="KW-0472">Membrane</keyword>
<feature type="transmembrane region" description="Helical" evidence="7">
    <location>
        <begin position="24"/>
        <end position="46"/>
    </location>
</feature>
<comment type="subcellular location">
    <subcellularLocation>
        <location evidence="1">Membrane</location>
        <topology evidence="1">Multi-pass membrane protein</topology>
    </subcellularLocation>
</comment>
<evidence type="ECO:0000256" key="2">
    <source>
        <dbReference type="ARBA" id="ARBA00022448"/>
    </source>
</evidence>
<evidence type="ECO:0000313" key="10">
    <source>
        <dbReference type="EMBL" id="CAF1349926.1"/>
    </source>
</evidence>
<dbReference type="Proteomes" id="UP000663870">
    <property type="component" value="Unassembled WGS sequence"/>
</dbReference>
<evidence type="ECO:0000256" key="7">
    <source>
        <dbReference type="SAM" id="Phobius"/>
    </source>
</evidence>
<evidence type="ECO:0000313" key="9">
    <source>
        <dbReference type="EMBL" id="CAF0961142.1"/>
    </source>
</evidence>
<dbReference type="AlphaFoldDB" id="A0A814E084"/>
<feature type="transmembrane region" description="Helical" evidence="7">
    <location>
        <begin position="185"/>
        <end position="206"/>
    </location>
</feature>
<keyword evidence="4 7" id="KW-1133">Transmembrane helix</keyword>
<dbReference type="EMBL" id="CAJNOL010001390">
    <property type="protein sequence ID" value="CAF1349926.1"/>
    <property type="molecule type" value="Genomic_DNA"/>
</dbReference>
<gene>
    <name evidence="10" type="ORF">JXQ802_LOCUS32034</name>
    <name evidence="9" type="ORF">PYM288_LOCUS12632</name>
</gene>
<accession>A0A814E084</accession>
<feature type="transmembrane region" description="Helical" evidence="7">
    <location>
        <begin position="58"/>
        <end position="76"/>
    </location>
</feature>
<dbReference type="InterPro" id="IPR006153">
    <property type="entry name" value="Cation/H_exchanger_TM"/>
</dbReference>
<dbReference type="Pfam" id="PF00999">
    <property type="entry name" value="Na_H_Exchanger"/>
    <property type="match status" value="2"/>
</dbReference>
<dbReference type="PANTHER" id="PTHR32468">
    <property type="entry name" value="CATION/H + ANTIPORTER"/>
    <property type="match status" value="1"/>
</dbReference>
<feature type="transmembrane region" description="Helical" evidence="7">
    <location>
        <begin position="156"/>
        <end position="178"/>
    </location>
</feature>
<feature type="domain" description="Cation/H+ exchanger transmembrane" evidence="8">
    <location>
        <begin position="6"/>
        <end position="156"/>
    </location>
</feature>
<protein>
    <recommendedName>
        <fullName evidence="8">Cation/H+ exchanger transmembrane domain-containing protein</fullName>
    </recommendedName>
</protein>
<keyword evidence="12" id="KW-1185">Reference proteome</keyword>
<evidence type="ECO:0000256" key="5">
    <source>
        <dbReference type="ARBA" id="ARBA00023065"/>
    </source>
</evidence>
<dbReference type="InterPro" id="IPR050794">
    <property type="entry name" value="CPA2_transporter"/>
</dbReference>
<evidence type="ECO:0000256" key="3">
    <source>
        <dbReference type="ARBA" id="ARBA00022692"/>
    </source>
</evidence>
<dbReference type="InterPro" id="IPR038770">
    <property type="entry name" value="Na+/solute_symporter_sf"/>
</dbReference>
<feature type="transmembrane region" description="Helical" evidence="7">
    <location>
        <begin position="91"/>
        <end position="112"/>
    </location>
</feature>